<evidence type="ECO:0000256" key="4">
    <source>
        <dbReference type="ARBA" id="ARBA00022741"/>
    </source>
</evidence>
<dbReference type="InterPro" id="IPR003593">
    <property type="entry name" value="AAA+_ATPase"/>
</dbReference>
<dbReference type="OrthoDB" id="9776369at2"/>
<dbReference type="PROSITE" id="PS00211">
    <property type="entry name" value="ABC_TRANSPORTER_1"/>
    <property type="match status" value="1"/>
</dbReference>
<dbReference type="InterPro" id="IPR017871">
    <property type="entry name" value="ABC_transporter-like_CS"/>
</dbReference>
<dbReference type="PANTHER" id="PTHR43820">
    <property type="entry name" value="HIGH-AFFINITY BRANCHED-CHAIN AMINO ACID TRANSPORT ATP-BINDING PROTEIN LIVF"/>
    <property type="match status" value="1"/>
</dbReference>
<keyword evidence="3" id="KW-0472">Membrane</keyword>
<accession>A0A1I4HRW3</accession>
<proteinExistence type="inferred from homology"/>
<keyword evidence="9" id="KW-1185">Reference proteome</keyword>
<evidence type="ECO:0000256" key="3">
    <source>
        <dbReference type="ARBA" id="ARBA00022475"/>
    </source>
</evidence>
<dbReference type="STRING" id="758825.SAMN02982985_00172"/>
<dbReference type="InterPro" id="IPR003439">
    <property type="entry name" value="ABC_transporter-like_ATP-bd"/>
</dbReference>
<dbReference type="SUPFAM" id="SSF52540">
    <property type="entry name" value="P-loop containing nucleoside triphosphate hydrolases"/>
    <property type="match status" value="1"/>
</dbReference>
<keyword evidence="5 8" id="KW-0067">ATP-binding</keyword>
<reference evidence="8 9" key="1">
    <citation type="submission" date="2016-10" db="EMBL/GenBank/DDBJ databases">
        <authorList>
            <person name="de Groot N.N."/>
        </authorList>
    </citation>
    <scope>NUCLEOTIDE SEQUENCE [LARGE SCALE GENOMIC DNA]</scope>
    <source>
        <strain evidence="8 9">ATCC 43154</strain>
    </source>
</reference>
<evidence type="ECO:0000256" key="6">
    <source>
        <dbReference type="ARBA" id="ARBA00022970"/>
    </source>
</evidence>
<keyword evidence="4" id="KW-0547">Nucleotide-binding</keyword>
<evidence type="ECO:0000256" key="2">
    <source>
        <dbReference type="ARBA" id="ARBA00022448"/>
    </source>
</evidence>
<dbReference type="GO" id="GO:0016887">
    <property type="term" value="F:ATP hydrolysis activity"/>
    <property type="evidence" value="ECO:0007669"/>
    <property type="project" value="InterPro"/>
</dbReference>
<dbReference type="InterPro" id="IPR052156">
    <property type="entry name" value="BCAA_Transport_ATP-bd_LivF"/>
</dbReference>
<dbReference type="GO" id="GO:0015658">
    <property type="term" value="F:branched-chain amino acid transmembrane transporter activity"/>
    <property type="evidence" value="ECO:0007669"/>
    <property type="project" value="TreeGrafter"/>
</dbReference>
<dbReference type="InterPro" id="IPR027417">
    <property type="entry name" value="P-loop_NTPase"/>
</dbReference>
<evidence type="ECO:0000256" key="1">
    <source>
        <dbReference type="ARBA" id="ARBA00005417"/>
    </source>
</evidence>
<name>A0A1I4HRW3_9BURK</name>
<dbReference type="GO" id="GO:0005524">
    <property type="term" value="F:ATP binding"/>
    <property type="evidence" value="ECO:0007669"/>
    <property type="project" value="UniProtKB-KW"/>
</dbReference>
<keyword evidence="6" id="KW-0029">Amino-acid transport</keyword>
<feature type="domain" description="ABC transporter" evidence="7">
    <location>
        <begin position="13"/>
        <end position="244"/>
    </location>
</feature>
<dbReference type="PANTHER" id="PTHR43820:SF3">
    <property type="entry name" value="BRANCHED-CHAIN AMINO ACID TRANSPORT SYSTEM,ATP-BINDING PROTEIN"/>
    <property type="match status" value="1"/>
</dbReference>
<dbReference type="Pfam" id="PF00005">
    <property type="entry name" value="ABC_tran"/>
    <property type="match status" value="1"/>
</dbReference>
<gene>
    <name evidence="8" type="ORF">SAMN02982985_00172</name>
</gene>
<dbReference type="SMART" id="SM00382">
    <property type="entry name" value="AAA"/>
    <property type="match status" value="1"/>
</dbReference>
<dbReference type="Gene3D" id="3.40.50.300">
    <property type="entry name" value="P-loop containing nucleotide triphosphate hydrolases"/>
    <property type="match status" value="1"/>
</dbReference>
<evidence type="ECO:0000313" key="8">
    <source>
        <dbReference type="EMBL" id="SFL44533.1"/>
    </source>
</evidence>
<comment type="similarity">
    <text evidence="1">Belongs to the ABC transporter superfamily.</text>
</comment>
<organism evidence="8 9">
    <name type="scientific">Rugamonas rubra</name>
    <dbReference type="NCBI Taxonomy" id="758825"/>
    <lineage>
        <taxon>Bacteria</taxon>
        <taxon>Pseudomonadati</taxon>
        <taxon>Pseudomonadota</taxon>
        <taxon>Betaproteobacteria</taxon>
        <taxon>Burkholderiales</taxon>
        <taxon>Oxalobacteraceae</taxon>
        <taxon>Telluria group</taxon>
        <taxon>Rugamonas</taxon>
    </lineage>
</organism>
<dbReference type="PROSITE" id="PS50893">
    <property type="entry name" value="ABC_TRANSPORTER_2"/>
    <property type="match status" value="1"/>
</dbReference>
<dbReference type="Proteomes" id="UP000199470">
    <property type="component" value="Unassembled WGS sequence"/>
</dbReference>
<dbReference type="AlphaFoldDB" id="A0A1I4HRW3"/>
<evidence type="ECO:0000313" key="9">
    <source>
        <dbReference type="Proteomes" id="UP000199470"/>
    </source>
</evidence>
<keyword evidence="3" id="KW-1003">Cell membrane</keyword>
<dbReference type="CDD" id="cd03224">
    <property type="entry name" value="ABC_TM1139_LivF_branched"/>
    <property type="match status" value="1"/>
</dbReference>
<evidence type="ECO:0000256" key="5">
    <source>
        <dbReference type="ARBA" id="ARBA00022840"/>
    </source>
</evidence>
<dbReference type="EMBL" id="FOTW01000004">
    <property type="protein sequence ID" value="SFL44533.1"/>
    <property type="molecule type" value="Genomic_DNA"/>
</dbReference>
<protein>
    <submittedName>
        <fullName evidence="8">Branched-chain amino acid transport system ATP-binding protein</fullName>
    </submittedName>
</protein>
<sequence>MKMDVNPIIRPLLAIEGLTSHYGRIQALHGIDLQIGQGQLVALVGANGAGKTTLLRAISGVQPISGGGIRFGGEEIARVSADRRVRAGICQVPEGRQVFGPMSVEDNLRLGAFTRPKEDLAGDMERMYQLFPILKEKRLLLAGTLSGGQQQMLAMARALMGRPKLLLLDEPSMGLAPLLIAEIFRIVKSLRDQGITIFLVEQNARAALSIADVGYVIETGAITLSGPGPELLDNEQVQSAYLGM</sequence>
<dbReference type="GO" id="GO:0015807">
    <property type="term" value="P:L-amino acid transport"/>
    <property type="evidence" value="ECO:0007669"/>
    <property type="project" value="TreeGrafter"/>
</dbReference>
<keyword evidence="2" id="KW-0813">Transport</keyword>
<evidence type="ECO:0000259" key="7">
    <source>
        <dbReference type="PROSITE" id="PS50893"/>
    </source>
</evidence>